<evidence type="ECO:0000256" key="3">
    <source>
        <dbReference type="ARBA" id="ARBA00022525"/>
    </source>
</evidence>
<comment type="caution">
    <text evidence="7">The sequence shown here is derived from an EMBL/GenBank/DDBJ whole genome shotgun (WGS) entry which is preliminary data.</text>
</comment>
<name>A0A6A3MUC4_9STRA</name>
<evidence type="ECO:0000256" key="6">
    <source>
        <dbReference type="SAM" id="MobiDB-lite"/>
    </source>
</evidence>
<protein>
    <recommendedName>
        <fullName evidence="5">RxLR effector protein</fullName>
    </recommendedName>
</protein>
<feature type="region of interest" description="Disordered" evidence="6">
    <location>
        <begin position="23"/>
        <end position="63"/>
    </location>
</feature>
<gene>
    <name evidence="7" type="ORF">PR002_g9188</name>
</gene>
<evidence type="ECO:0000256" key="2">
    <source>
        <dbReference type="ARBA" id="ARBA00010400"/>
    </source>
</evidence>
<comment type="similarity">
    <text evidence="2 5">Belongs to the RxLR effector family.</text>
</comment>
<keyword evidence="3 5" id="KW-0964">Secreted</keyword>
<evidence type="ECO:0000256" key="5">
    <source>
        <dbReference type="RuleBase" id="RU367124"/>
    </source>
</evidence>
<dbReference type="OrthoDB" id="129136at2759"/>
<evidence type="ECO:0000256" key="4">
    <source>
        <dbReference type="ARBA" id="ARBA00022729"/>
    </source>
</evidence>
<dbReference type="EMBL" id="QXFU01000484">
    <property type="protein sequence ID" value="KAE9032432.1"/>
    <property type="molecule type" value="Genomic_DNA"/>
</dbReference>
<comment type="function">
    <text evidence="5">Effector that suppresses plant defense responses during pathogen infection.</text>
</comment>
<proteinExistence type="inferred from homology"/>
<dbReference type="Pfam" id="PF16810">
    <property type="entry name" value="RXLR"/>
    <property type="match status" value="1"/>
</dbReference>
<accession>A0A6A3MUC4</accession>
<evidence type="ECO:0000313" key="7">
    <source>
        <dbReference type="EMBL" id="KAE9032432.1"/>
    </source>
</evidence>
<feature type="signal peptide" evidence="5">
    <location>
        <begin position="1"/>
        <end position="25"/>
    </location>
</feature>
<reference evidence="7 8" key="1">
    <citation type="submission" date="2018-09" db="EMBL/GenBank/DDBJ databases">
        <title>Genomic investigation of the strawberry pathogen Phytophthora fragariae indicates pathogenicity is determined by transcriptional variation in three key races.</title>
        <authorList>
            <person name="Adams T.M."/>
            <person name="Armitage A.D."/>
            <person name="Sobczyk M.K."/>
            <person name="Bates H.J."/>
            <person name="Dunwell J.M."/>
            <person name="Nellist C.F."/>
            <person name="Harrison R.J."/>
        </authorList>
    </citation>
    <scope>NUCLEOTIDE SEQUENCE [LARGE SCALE GENOMIC DNA]</scope>
    <source>
        <strain evidence="7 8">SCRP324</strain>
    </source>
</reference>
<evidence type="ECO:0000313" key="8">
    <source>
        <dbReference type="Proteomes" id="UP000435112"/>
    </source>
</evidence>
<sequence>MRRSFVLLVITAVLLAICCAESASADQTKPVQSGDTALGDDNAGRLSRSHQEADDDTGIADEDRGLGSMLRKVFGLRKSGFAKRDLMKALKDENSRVALYKKWDKYPV</sequence>
<comment type="subcellular location">
    <subcellularLocation>
        <location evidence="1 5">Secreted</location>
    </subcellularLocation>
</comment>
<evidence type="ECO:0000256" key="1">
    <source>
        <dbReference type="ARBA" id="ARBA00004613"/>
    </source>
</evidence>
<feature type="chain" id="PRO_5028505199" description="RxLR effector protein" evidence="5">
    <location>
        <begin position="26"/>
        <end position="108"/>
    </location>
</feature>
<feature type="compositionally biased region" description="Polar residues" evidence="6">
    <location>
        <begin position="24"/>
        <end position="35"/>
    </location>
</feature>
<organism evidence="7 8">
    <name type="scientific">Phytophthora rubi</name>
    <dbReference type="NCBI Taxonomy" id="129364"/>
    <lineage>
        <taxon>Eukaryota</taxon>
        <taxon>Sar</taxon>
        <taxon>Stramenopiles</taxon>
        <taxon>Oomycota</taxon>
        <taxon>Peronosporomycetes</taxon>
        <taxon>Peronosporales</taxon>
        <taxon>Peronosporaceae</taxon>
        <taxon>Phytophthora</taxon>
    </lineage>
</organism>
<dbReference type="AlphaFoldDB" id="A0A6A3MUC4"/>
<keyword evidence="4 5" id="KW-0732">Signal</keyword>
<dbReference type="Proteomes" id="UP000435112">
    <property type="component" value="Unassembled WGS sequence"/>
</dbReference>
<comment type="domain">
    <text evidence="5">The RxLR-dEER motif acts to carry the protein into the host cell cytoplasm through binding to cell surface phosphatidylinositol-3-phosphate.</text>
</comment>
<dbReference type="InterPro" id="IPR031825">
    <property type="entry name" value="RXLR"/>
</dbReference>
<dbReference type="GO" id="GO:0005576">
    <property type="term" value="C:extracellular region"/>
    <property type="evidence" value="ECO:0007669"/>
    <property type="project" value="UniProtKB-SubCell"/>
</dbReference>